<evidence type="ECO:0008006" key="3">
    <source>
        <dbReference type="Google" id="ProtNLM"/>
    </source>
</evidence>
<dbReference type="OrthoDB" id="185373at2759"/>
<comment type="caution">
    <text evidence="1">The sequence shown here is derived from an EMBL/GenBank/DDBJ whole genome shotgun (WGS) entry which is preliminary data.</text>
</comment>
<keyword evidence="2" id="KW-1185">Reference proteome</keyword>
<dbReference type="EMBL" id="CAJVRL010000079">
    <property type="protein sequence ID" value="CAG8957482.1"/>
    <property type="molecule type" value="Genomic_DNA"/>
</dbReference>
<evidence type="ECO:0000313" key="1">
    <source>
        <dbReference type="EMBL" id="CAG8957482.1"/>
    </source>
</evidence>
<protein>
    <recommendedName>
        <fullName evidence="3">Complex I intermediate-associated protein 84, mitochondrial</fullName>
    </recommendedName>
</protein>
<dbReference type="AlphaFoldDB" id="A0A9N9L4N9"/>
<sequence length="783" mass="89507">MRSQLTRSVFRRLLSTEGLTFPCPSQSALHLPLRPRVQSSQHVSPASRRPQRRTFFDLLGPAERRQKEPVLDPGFEKFAEFSKLRNLGARLPLDHELVDAWDHFFRFKIRTKQPVNSLQAMHVLQVFEYLRDKREHTGSYLLNSARIIDCLVAFSSHLPADCATHLKVAKRIHEELESRGADQSASCFPHVVAILCAGGETATAQQMVRDTQRESPRVLLSLADGYVRENNETELLEVIKRLESIGSGGARWHHKGIRKMVRFYASQNNLEATKKWVSKSFEADPFMPAATLRMVLDMCIRRGELEWCKEVFRHVIDNSPVKTQWDIVLQWASGVLGKGVEDVERMMKIMSKQEGPDGPPVPDIDTINGLVERAIANRDSYLAERYIALGAKYNIYPNARTYILQINYRLDAGDLSGSQVAYNSLQSEEIIENEDLPVINRYLRELCWRPNTYDRVNAILSDLEPRSVPLQAQTTSAIALMFLKREDPQDVFDLLQTNAYHYTLPERASIMKKLAEFCLDRRNSNAKAWNSYQVLRQLFDEADTALRTKLMREFFARGRSDMACYAFGHMRQHAHATRKPNLESYVACFEGIASCEDAQSLEIVHNMLRMDSSIEPNTQLYNALMLAHLSVGKGDRALDFWDDITNSIEGPSYRSLEIVFRACQMSPFGEDVARDTWARLKRLEIEITKDVFQAYCGALSARGKVDEVRDLIQSGEKDYGIRPDGLMLGVFYNAMPGQNRKDMIEEWAKATYPEAWKQLLAMGQTTIDGGFVKKFLIELEWKA</sequence>
<dbReference type="PANTHER" id="PTHR47939">
    <property type="entry name" value="MEMBRANE-ASSOCIATED SALT-INDUCIBLE PROTEIN-LIKE"/>
    <property type="match status" value="1"/>
</dbReference>
<organism evidence="1 2">
    <name type="scientific">Hymenoscyphus fraxineus</name>
    <dbReference type="NCBI Taxonomy" id="746836"/>
    <lineage>
        <taxon>Eukaryota</taxon>
        <taxon>Fungi</taxon>
        <taxon>Dikarya</taxon>
        <taxon>Ascomycota</taxon>
        <taxon>Pezizomycotina</taxon>
        <taxon>Leotiomycetes</taxon>
        <taxon>Helotiales</taxon>
        <taxon>Helotiaceae</taxon>
        <taxon>Hymenoscyphus</taxon>
    </lineage>
</organism>
<evidence type="ECO:0000313" key="2">
    <source>
        <dbReference type="Proteomes" id="UP000696280"/>
    </source>
</evidence>
<dbReference type="Proteomes" id="UP000696280">
    <property type="component" value="Unassembled WGS sequence"/>
</dbReference>
<reference evidence="1" key="1">
    <citation type="submission" date="2021-07" db="EMBL/GenBank/DDBJ databases">
        <authorList>
            <person name="Durling M."/>
        </authorList>
    </citation>
    <scope>NUCLEOTIDE SEQUENCE</scope>
</reference>
<proteinExistence type="predicted"/>
<accession>A0A9N9L4N9</accession>
<name>A0A9N9L4N9_9HELO</name>
<dbReference type="Gene3D" id="1.25.40.10">
    <property type="entry name" value="Tetratricopeptide repeat domain"/>
    <property type="match status" value="2"/>
</dbReference>
<dbReference type="PANTHER" id="PTHR47939:SF5">
    <property type="entry name" value="PENTACOTRIPEPTIDE-REPEAT REGION OF PRORP DOMAIN-CONTAINING PROTEIN"/>
    <property type="match status" value="1"/>
</dbReference>
<gene>
    <name evidence="1" type="ORF">HYFRA_00011464</name>
</gene>
<dbReference type="InterPro" id="IPR050667">
    <property type="entry name" value="PPR-containing_protein"/>
</dbReference>
<dbReference type="InterPro" id="IPR011990">
    <property type="entry name" value="TPR-like_helical_dom_sf"/>
</dbReference>